<dbReference type="EMBL" id="JBBUKT010000009">
    <property type="protein sequence ID" value="MEK7953034.1"/>
    <property type="molecule type" value="Genomic_DNA"/>
</dbReference>
<evidence type="ECO:0000256" key="1">
    <source>
        <dbReference type="SAM" id="MobiDB-lite"/>
    </source>
</evidence>
<evidence type="ECO:0000313" key="3">
    <source>
        <dbReference type="Proteomes" id="UP001371305"/>
    </source>
</evidence>
<name>A0ABU9AZ35_9BACT</name>
<sequence>MKPSFLSRFGLVLITGVLTWAPSLATALSLLLSDPEIRFPENYDADRAAKINVALRNPQDCKYLGGLTSHWEPEWATRLVYEGDEAALEHLLTELHRIDGLPIRLTASPDLSNETGSALQAGSWWVTYSHTAPDTLTVRVNLAATSWGEDGFQLQLPKPEPSEEAASPIQK</sequence>
<comment type="caution">
    <text evidence="2">The sequence shown here is derived from an EMBL/GenBank/DDBJ whole genome shotgun (WGS) entry which is preliminary data.</text>
</comment>
<gene>
    <name evidence="2" type="ORF">WKV53_21145</name>
</gene>
<dbReference type="RefSeq" id="WP_341406794.1">
    <property type="nucleotide sequence ID" value="NZ_JBBUKT010000009.1"/>
</dbReference>
<proteinExistence type="predicted"/>
<accession>A0ABU9AZ35</accession>
<feature type="region of interest" description="Disordered" evidence="1">
    <location>
        <begin position="151"/>
        <end position="171"/>
    </location>
</feature>
<reference evidence="2 3" key="1">
    <citation type="submission" date="2024-04" db="EMBL/GenBank/DDBJ databases">
        <title>Luteolibacter sp. isolated from soil.</title>
        <authorList>
            <person name="An J."/>
        </authorList>
    </citation>
    <scope>NUCLEOTIDE SEQUENCE [LARGE SCALE GENOMIC DNA]</scope>
    <source>
        <strain evidence="2 3">Y139</strain>
    </source>
</reference>
<keyword evidence="3" id="KW-1185">Reference proteome</keyword>
<evidence type="ECO:0000313" key="2">
    <source>
        <dbReference type="EMBL" id="MEK7953034.1"/>
    </source>
</evidence>
<dbReference type="Proteomes" id="UP001371305">
    <property type="component" value="Unassembled WGS sequence"/>
</dbReference>
<protein>
    <submittedName>
        <fullName evidence="2">Uncharacterized protein</fullName>
    </submittedName>
</protein>
<organism evidence="2 3">
    <name type="scientific">Luteolibacter soli</name>
    <dbReference type="NCBI Taxonomy" id="3135280"/>
    <lineage>
        <taxon>Bacteria</taxon>
        <taxon>Pseudomonadati</taxon>
        <taxon>Verrucomicrobiota</taxon>
        <taxon>Verrucomicrobiia</taxon>
        <taxon>Verrucomicrobiales</taxon>
        <taxon>Verrucomicrobiaceae</taxon>
        <taxon>Luteolibacter</taxon>
    </lineage>
</organism>